<reference evidence="1" key="1">
    <citation type="submission" date="2015-04" db="EMBL/GenBank/DDBJ databases">
        <authorList>
            <person name="Syromyatnikov M.Y."/>
            <person name="Popov V.N."/>
        </authorList>
    </citation>
    <scope>NUCLEOTIDE SEQUENCE</scope>
    <source>
        <strain evidence="1">MO-1</strain>
    </source>
</reference>
<gene>
    <name evidence="1" type="ORF">MAGMO_4160</name>
</gene>
<evidence type="ECO:0000313" key="1">
    <source>
        <dbReference type="EMBL" id="CRH08288.1"/>
    </source>
</evidence>
<protein>
    <submittedName>
        <fullName evidence="1">Uncharacterized protein</fullName>
    </submittedName>
</protein>
<dbReference type="EMBL" id="LO017727">
    <property type="protein sequence ID" value="CRH08288.1"/>
    <property type="molecule type" value="Genomic_DNA"/>
</dbReference>
<sequence length="42" mass="5042">MHSSAYLFNTIFWSISHHAIFLHISICNYDAFHKYPHTTLFE</sequence>
<accession>A0A1S7LNM7</accession>
<name>A0A1S7LNM7_MAGMO</name>
<organism evidence="1">
    <name type="scientific">Magnetococcus massalia (strain MO-1)</name>
    <dbReference type="NCBI Taxonomy" id="451514"/>
    <lineage>
        <taxon>Bacteria</taxon>
        <taxon>Pseudomonadati</taxon>
        <taxon>Pseudomonadota</taxon>
        <taxon>Magnetococcia</taxon>
        <taxon>Magnetococcales</taxon>
        <taxon>Magnetococcaceae</taxon>
        <taxon>Magnetococcus</taxon>
    </lineage>
</organism>
<proteinExistence type="predicted"/>
<dbReference type="AlphaFoldDB" id="A0A1S7LNM7"/>